<keyword evidence="5" id="KW-0560">Oxidoreductase</keyword>
<evidence type="ECO:0000256" key="1">
    <source>
        <dbReference type="ARBA" id="ARBA00001917"/>
    </source>
</evidence>
<proteinExistence type="predicted"/>
<evidence type="ECO:0000259" key="6">
    <source>
        <dbReference type="Pfam" id="PF00724"/>
    </source>
</evidence>
<evidence type="ECO:0000256" key="5">
    <source>
        <dbReference type="ARBA" id="ARBA00023002"/>
    </source>
</evidence>
<dbReference type="InterPro" id="IPR013785">
    <property type="entry name" value="Aldolase_TIM"/>
</dbReference>
<name>A0ABR6V3G4_9PSED</name>
<dbReference type="InterPro" id="IPR001155">
    <property type="entry name" value="OxRdtase_FMN_N"/>
</dbReference>
<reference evidence="7 8" key="1">
    <citation type="journal article" date="2020" name="Microorganisms">
        <title>Reliable Identification of Environmental Pseudomonas Isolates Using the rpoD Gene.</title>
        <authorList>
            <consortium name="The Broad Institute Genome Sequencing Platform"/>
            <person name="Girard L."/>
            <person name="Lood C."/>
            <person name="Rokni-Zadeh H."/>
            <person name="van Noort V."/>
            <person name="Lavigne R."/>
            <person name="De Mot R."/>
        </authorList>
    </citation>
    <scope>NUCLEOTIDE SEQUENCE [LARGE SCALE GENOMIC DNA]</scope>
    <source>
        <strain evidence="7 8">RW7P2</strain>
    </source>
</reference>
<keyword evidence="8" id="KW-1185">Reference proteome</keyword>
<dbReference type="SUPFAM" id="SSF51395">
    <property type="entry name" value="FMN-linked oxidoreductases"/>
    <property type="match status" value="1"/>
</dbReference>
<comment type="cofactor">
    <cofactor evidence="1">
        <name>FMN</name>
        <dbReference type="ChEBI" id="CHEBI:58210"/>
    </cofactor>
</comment>
<dbReference type="PANTHER" id="PTHR43303">
    <property type="entry name" value="NADPH DEHYDROGENASE C23G7.10C-RELATED"/>
    <property type="match status" value="1"/>
</dbReference>
<protein>
    <submittedName>
        <fullName evidence="7">NADH:flavin oxidoreductase/NADH oxidase</fullName>
    </submittedName>
</protein>
<gene>
    <name evidence="7" type="ORF">HU747_05280</name>
</gene>
<accession>A0ABR6V3G4</accession>
<dbReference type="RefSeq" id="WP_186598331.1">
    <property type="nucleotide sequence ID" value="NZ_JABWRS010000003.1"/>
</dbReference>
<evidence type="ECO:0000313" key="7">
    <source>
        <dbReference type="EMBL" id="MBC3475006.1"/>
    </source>
</evidence>
<dbReference type="InterPro" id="IPR044152">
    <property type="entry name" value="YqjM-like"/>
</dbReference>
<dbReference type="EMBL" id="JABWRS010000003">
    <property type="protein sequence ID" value="MBC3475006.1"/>
    <property type="molecule type" value="Genomic_DNA"/>
</dbReference>
<dbReference type="Pfam" id="PF00724">
    <property type="entry name" value="Oxidored_FMN"/>
    <property type="match status" value="1"/>
</dbReference>
<dbReference type="CDD" id="cd02932">
    <property type="entry name" value="OYE_YqiM_FMN"/>
    <property type="match status" value="1"/>
</dbReference>
<evidence type="ECO:0000256" key="3">
    <source>
        <dbReference type="ARBA" id="ARBA00022643"/>
    </source>
</evidence>
<dbReference type="Proteomes" id="UP000628086">
    <property type="component" value="Unassembled WGS sequence"/>
</dbReference>
<keyword evidence="3" id="KW-0288">FMN</keyword>
<sequence>MAKIFSEFSIGDLTISNRILVSPMCQYSAHEGNANSWHLMHLGQMATSGAGLVIIEATAVIAEGRITSSDLGLYCDENEESLANVLKEVRKYTNTKFAIQLAHAGRKASSNPPWKGGRQVRTNDPGGWQTLAPSPIAHGQNEENPMPLDINGMANIKNAFVASALRAVRLGIDGIEIHMAHGYLLHEFLSPLSNHREDEYGGTLSNRMRFPIEVFKAVRAAVPVTTPVWVRVSATDWVEGGWSLDQTIALIKELQNFGCAAVDVSTGGLSREQVVKLGPGYQVPFAKKIKMETGATTIAVGLITKPEQAESIIVSGDADLVAIGRSLLFNPRWPWHAAANLGAQIDAPPQYWRSSPLNNQDIFKGAPTDSR</sequence>
<evidence type="ECO:0000256" key="2">
    <source>
        <dbReference type="ARBA" id="ARBA00022630"/>
    </source>
</evidence>
<organism evidence="7 8">
    <name type="scientific">Pseudomonas taiwanensis</name>
    <dbReference type="NCBI Taxonomy" id="470150"/>
    <lineage>
        <taxon>Bacteria</taxon>
        <taxon>Pseudomonadati</taxon>
        <taxon>Pseudomonadota</taxon>
        <taxon>Gammaproteobacteria</taxon>
        <taxon>Pseudomonadales</taxon>
        <taxon>Pseudomonadaceae</taxon>
        <taxon>Pseudomonas</taxon>
    </lineage>
</organism>
<comment type="caution">
    <text evidence="7">The sequence shown here is derived from an EMBL/GenBank/DDBJ whole genome shotgun (WGS) entry which is preliminary data.</text>
</comment>
<dbReference type="Gene3D" id="3.20.20.70">
    <property type="entry name" value="Aldolase class I"/>
    <property type="match status" value="1"/>
</dbReference>
<dbReference type="PANTHER" id="PTHR43303:SF4">
    <property type="entry name" value="NADPH DEHYDROGENASE C23G7.10C-RELATED"/>
    <property type="match status" value="1"/>
</dbReference>
<evidence type="ECO:0000256" key="4">
    <source>
        <dbReference type="ARBA" id="ARBA00022857"/>
    </source>
</evidence>
<evidence type="ECO:0000313" key="8">
    <source>
        <dbReference type="Proteomes" id="UP000628086"/>
    </source>
</evidence>
<keyword evidence="2" id="KW-0285">Flavoprotein</keyword>
<keyword evidence="4" id="KW-0521">NADP</keyword>
<feature type="domain" description="NADH:flavin oxidoreductase/NADH oxidase N-terminal" evidence="6">
    <location>
        <begin position="3"/>
        <end position="341"/>
    </location>
</feature>